<protein>
    <submittedName>
        <fullName evidence="1">Uncharacterized protein</fullName>
    </submittedName>
</protein>
<organism evidence="1">
    <name type="scientific">marine metagenome</name>
    <dbReference type="NCBI Taxonomy" id="408172"/>
    <lineage>
        <taxon>unclassified sequences</taxon>
        <taxon>metagenomes</taxon>
        <taxon>ecological metagenomes</taxon>
    </lineage>
</organism>
<reference evidence="1" key="1">
    <citation type="submission" date="2018-05" db="EMBL/GenBank/DDBJ databases">
        <authorList>
            <person name="Lanie J.A."/>
            <person name="Ng W.-L."/>
            <person name="Kazmierczak K.M."/>
            <person name="Andrzejewski T.M."/>
            <person name="Davidsen T.M."/>
            <person name="Wayne K.J."/>
            <person name="Tettelin H."/>
            <person name="Glass J.I."/>
            <person name="Rusch D."/>
            <person name="Podicherti R."/>
            <person name="Tsui H.-C.T."/>
            <person name="Winkler M.E."/>
        </authorList>
    </citation>
    <scope>NUCLEOTIDE SEQUENCE</scope>
</reference>
<dbReference type="AlphaFoldDB" id="A0A382Z730"/>
<gene>
    <name evidence="1" type="ORF">METZ01_LOCUS444168</name>
</gene>
<sequence>MVVEKLDHSYVIGVAAMEGRGFYYPVDVAVAPDDKLFVLGRGHDGDTHGVQILMCDIESEYYGIFAS</sequence>
<proteinExistence type="predicted"/>
<accession>A0A382Z730</accession>
<evidence type="ECO:0000313" key="1">
    <source>
        <dbReference type="EMBL" id="SVD91314.1"/>
    </source>
</evidence>
<dbReference type="EMBL" id="UINC01181563">
    <property type="protein sequence ID" value="SVD91314.1"/>
    <property type="molecule type" value="Genomic_DNA"/>
</dbReference>
<name>A0A382Z730_9ZZZZ</name>
<feature type="non-terminal residue" evidence="1">
    <location>
        <position position="67"/>
    </location>
</feature>